<name>A0ABN1LXL0_9FIRM</name>
<keyword evidence="2" id="KW-0808">Transferase</keyword>
<feature type="active site" description="Nucleophile" evidence="6">
    <location>
        <position position="259"/>
    </location>
</feature>
<dbReference type="InterPro" id="IPR052354">
    <property type="entry name" value="Cell_Wall_Dynamics_Protein"/>
</dbReference>
<accession>A0ABN1LXL0</accession>
<proteinExistence type="predicted"/>
<gene>
    <name evidence="9" type="ORF">GCM10008917_03450</name>
</gene>
<dbReference type="InterPro" id="IPR003646">
    <property type="entry name" value="SH3-like_bac-type"/>
</dbReference>
<protein>
    <submittedName>
        <fullName evidence="9">SH3 domain-containing protein</fullName>
    </submittedName>
</protein>
<dbReference type="Proteomes" id="UP001400965">
    <property type="component" value="Unassembled WGS sequence"/>
</dbReference>
<keyword evidence="4 6" id="KW-0573">Peptidoglycan synthesis</keyword>
<dbReference type="InterPro" id="IPR005490">
    <property type="entry name" value="LD_TPept_cat_dom"/>
</dbReference>
<feature type="domain" description="SH3b" evidence="7">
    <location>
        <begin position="68"/>
        <end position="133"/>
    </location>
</feature>
<dbReference type="SUPFAM" id="SSF141523">
    <property type="entry name" value="L,D-transpeptidase catalytic domain-like"/>
    <property type="match status" value="1"/>
</dbReference>
<dbReference type="PROSITE" id="PS52029">
    <property type="entry name" value="LD_TPASE"/>
    <property type="match status" value="1"/>
</dbReference>
<evidence type="ECO:0000256" key="5">
    <source>
        <dbReference type="ARBA" id="ARBA00023316"/>
    </source>
</evidence>
<dbReference type="PROSITE" id="PS51781">
    <property type="entry name" value="SH3B"/>
    <property type="match status" value="1"/>
</dbReference>
<keyword evidence="3 6" id="KW-0133">Cell shape</keyword>
<dbReference type="EMBL" id="BAAACP010000002">
    <property type="protein sequence ID" value="GAA0861580.1"/>
    <property type="molecule type" value="Genomic_DNA"/>
</dbReference>
<comment type="pathway">
    <text evidence="1 6">Cell wall biogenesis; peptidoglycan biosynthesis.</text>
</comment>
<dbReference type="SMART" id="SM00287">
    <property type="entry name" value="SH3b"/>
    <property type="match status" value="2"/>
</dbReference>
<evidence type="ECO:0000313" key="9">
    <source>
        <dbReference type="EMBL" id="GAA0861580.1"/>
    </source>
</evidence>
<reference evidence="9 10" key="1">
    <citation type="journal article" date="2019" name="Int. J. Syst. Evol. Microbiol.">
        <title>The Global Catalogue of Microorganisms (GCM) 10K type strain sequencing project: providing services to taxonomists for standard genome sequencing and annotation.</title>
        <authorList>
            <consortium name="The Broad Institute Genomics Platform"/>
            <consortium name="The Broad Institute Genome Sequencing Center for Infectious Disease"/>
            <person name="Wu L."/>
            <person name="Ma J."/>
        </authorList>
    </citation>
    <scope>NUCLEOTIDE SEQUENCE [LARGE SCALE GENOMIC DNA]</scope>
    <source>
        <strain evidence="9 10">JCM 6486</strain>
    </source>
</reference>
<evidence type="ECO:0000259" key="8">
    <source>
        <dbReference type="PROSITE" id="PS52029"/>
    </source>
</evidence>
<comment type="caution">
    <text evidence="9">The sequence shown here is derived from an EMBL/GenBank/DDBJ whole genome shotgun (WGS) entry which is preliminary data.</text>
</comment>
<evidence type="ECO:0000313" key="10">
    <source>
        <dbReference type="Proteomes" id="UP001400965"/>
    </source>
</evidence>
<dbReference type="RefSeq" id="WP_346041487.1">
    <property type="nucleotide sequence ID" value="NZ_BAAACP010000002.1"/>
</dbReference>
<dbReference type="PANTHER" id="PTHR34408">
    <property type="entry name" value="FAMILY PROTEIN, PUTATIVE-RELATED"/>
    <property type="match status" value="1"/>
</dbReference>
<dbReference type="InterPro" id="IPR038063">
    <property type="entry name" value="Transpep_catalytic_dom"/>
</dbReference>
<organism evidence="9 10">
    <name type="scientific">Paraclostridium tenue</name>
    <dbReference type="NCBI Taxonomy" id="1737"/>
    <lineage>
        <taxon>Bacteria</taxon>
        <taxon>Bacillati</taxon>
        <taxon>Bacillota</taxon>
        <taxon>Clostridia</taxon>
        <taxon>Peptostreptococcales</taxon>
        <taxon>Peptostreptococcaceae</taxon>
        <taxon>Paraclostridium</taxon>
    </lineage>
</organism>
<feature type="domain" description="L,D-TPase catalytic" evidence="8">
    <location>
        <begin position="163"/>
        <end position="283"/>
    </location>
</feature>
<evidence type="ECO:0000256" key="2">
    <source>
        <dbReference type="ARBA" id="ARBA00022679"/>
    </source>
</evidence>
<dbReference type="Pfam" id="PF03734">
    <property type="entry name" value="YkuD"/>
    <property type="match status" value="1"/>
</dbReference>
<evidence type="ECO:0000259" key="7">
    <source>
        <dbReference type="PROSITE" id="PS51781"/>
    </source>
</evidence>
<feature type="active site" description="Proton donor/acceptor" evidence="6">
    <location>
        <position position="235"/>
    </location>
</feature>
<keyword evidence="5 6" id="KW-0961">Cell wall biogenesis/degradation</keyword>
<dbReference type="Pfam" id="PF08239">
    <property type="entry name" value="SH3_3"/>
    <property type="match status" value="2"/>
</dbReference>
<sequence>MKIYKRFVQIDMLPLYKYTLKNTNLRKNKSTSSEVLEVIPKNSKVEVIEADDEWSKISYNSKLGYAHNDLLSISKHPWSNLNLREKANINSKILTTIPKKSRVELIENLGDWSKVIYNDKTGYVFNYFLSDDGNDPNILDYTNFYKNMTDFVNENKIKSPTDYLLVTDVKNKYTYVFKKDDGNWVNLYKWKSTVGKPSTPTITGIFFVNGRKPYFGTDEYRVKYATRIKGGYYYHSILYDSTGSYIIDGRLGEALSHGCIRLDVNNAKWIYENIPDTTTIVIH</sequence>
<evidence type="ECO:0000256" key="4">
    <source>
        <dbReference type="ARBA" id="ARBA00022984"/>
    </source>
</evidence>
<keyword evidence="10" id="KW-1185">Reference proteome</keyword>
<evidence type="ECO:0000256" key="3">
    <source>
        <dbReference type="ARBA" id="ARBA00022960"/>
    </source>
</evidence>
<evidence type="ECO:0000256" key="1">
    <source>
        <dbReference type="ARBA" id="ARBA00004752"/>
    </source>
</evidence>
<dbReference type="Gene3D" id="2.30.30.40">
    <property type="entry name" value="SH3 Domains"/>
    <property type="match status" value="2"/>
</dbReference>
<evidence type="ECO:0000256" key="6">
    <source>
        <dbReference type="PROSITE-ProRule" id="PRU01373"/>
    </source>
</evidence>
<dbReference type="PANTHER" id="PTHR34408:SF1">
    <property type="entry name" value="GLYCOSYL HYDROLASE FAMILY 19 DOMAIN-CONTAINING PROTEIN HI_1415"/>
    <property type="match status" value="1"/>
</dbReference>
<dbReference type="CDD" id="cd16913">
    <property type="entry name" value="YkuD_like"/>
    <property type="match status" value="1"/>
</dbReference>
<dbReference type="Gene3D" id="2.40.440.10">
    <property type="entry name" value="L,D-transpeptidase catalytic domain-like"/>
    <property type="match status" value="1"/>
</dbReference>